<reference evidence="1" key="1">
    <citation type="journal article" date="2022" name="Int. J. Mol. Sci.">
        <title>Draft Genome of Tanacetum Coccineum: Genomic Comparison of Closely Related Tanacetum-Family Plants.</title>
        <authorList>
            <person name="Yamashiro T."/>
            <person name="Shiraishi A."/>
            <person name="Nakayama K."/>
            <person name="Satake H."/>
        </authorList>
    </citation>
    <scope>NUCLEOTIDE SEQUENCE</scope>
</reference>
<dbReference type="EMBL" id="BQNB010017215">
    <property type="protein sequence ID" value="GJT60616.1"/>
    <property type="molecule type" value="Genomic_DNA"/>
</dbReference>
<name>A0ABQ5FB36_9ASTR</name>
<gene>
    <name evidence="1" type="ORF">Tco_1004149</name>
</gene>
<accession>A0ABQ5FB36</accession>
<dbReference type="Proteomes" id="UP001151760">
    <property type="component" value="Unassembled WGS sequence"/>
</dbReference>
<reference evidence="1" key="2">
    <citation type="submission" date="2022-01" db="EMBL/GenBank/DDBJ databases">
        <authorList>
            <person name="Yamashiro T."/>
            <person name="Shiraishi A."/>
            <person name="Satake H."/>
            <person name="Nakayama K."/>
        </authorList>
    </citation>
    <scope>NUCLEOTIDE SEQUENCE</scope>
</reference>
<comment type="caution">
    <text evidence="1">The sequence shown here is derived from an EMBL/GenBank/DDBJ whole genome shotgun (WGS) entry which is preliminary data.</text>
</comment>
<evidence type="ECO:0000313" key="1">
    <source>
        <dbReference type="EMBL" id="GJT60616.1"/>
    </source>
</evidence>
<proteinExistence type="predicted"/>
<sequence>MDAGSMLGNKATSMRVAALEDVGGVWDVNTSVSDLSMARLIHMGHKRSRDASIMDDGSSLNGLGADLGSVHDLNAAFMYFKSAIYPIQVMIPFVIWNVSQMGKCTAKLKKFCTAQIITVSTNCNKMEAGTTSTTLTARLPILNPKEYDLWLMRIEQYFLMTDYSAWEDYSEWQPKAEETVGEN</sequence>
<keyword evidence="2" id="KW-1185">Reference proteome</keyword>
<organism evidence="1 2">
    <name type="scientific">Tanacetum coccineum</name>
    <dbReference type="NCBI Taxonomy" id="301880"/>
    <lineage>
        <taxon>Eukaryota</taxon>
        <taxon>Viridiplantae</taxon>
        <taxon>Streptophyta</taxon>
        <taxon>Embryophyta</taxon>
        <taxon>Tracheophyta</taxon>
        <taxon>Spermatophyta</taxon>
        <taxon>Magnoliopsida</taxon>
        <taxon>eudicotyledons</taxon>
        <taxon>Gunneridae</taxon>
        <taxon>Pentapetalae</taxon>
        <taxon>asterids</taxon>
        <taxon>campanulids</taxon>
        <taxon>Asterales</taxon>
        <taxon>Asteraceae</taxon>
        <taxon>Asteroideae</taxon>
        <taxon>Anthemideae</taxon>
        <taxon>Anthemidinae</taxon>
        <taxon>Tanacetum</taxon>
    </lineage>
</organism>
<protein>
    <submittedName>
        <fullName evidence="1">Uncharacterized protein</fullName>
    </submittedName>
</protein>
<evidence type="ECO:0000313" key="2">
    <source>
        <dbReference type="Proteomes" id="UP001151760"/>
    </source>
</evidence>